<evidence type="ECO:0000313" key="7">
    <source>
        <dbReference type="Proteomes" id="UP000693941"/>
    </source>
</evidence>
<protein>
    <submittedName>
        <fullName evidence="6">Putative ABC transporter, ATP-binding protein</fullName>
    </submittedName>
</protein>
<evidence type="ECO:0000313" key="6">
    <source>
        <dbReference type="EMBL" id="QXJ32436.1"/>
    </source>
</evidence>
<proteinExistence type="inferred from homology"/>
<dbReference type="Proteomes" id="UP000693941">
    <property type="component" value="Chromosome"/>
</dbReference>
<dbReference type="GeneID" id="65560520"/>
<dbReference type="InterPro" id="IPR003439">
    <property type="entry name" value="ABC_transporter-like_ATP-bd"/>
</dbReference>
<dbReference type="PROSITE" id="PS50893">
    <property type="entry name" value="ABC_TRANSPORTER_2"/>
    <property type="match status" value="1"/>
</dbReference>
<dbReference type="PANTHER" id="PTHR42711:SF5">
    <property type="entry name" value="ABC TRANSPORTER ATP-BINDING PROTEIN NATA"/>
    <property type="match status" value="1"/>
</dbReference>
<reference evidence="6" key="1">
    <citation type="journal article" date="2021" name="Environ. Microbiol.">
        <title>New insights into the diversity and evolution of the archaeal mobilome from three complete genomes of Saccharolobus shibatae.</title>
        <authorList>
            <person name="Medvedeva S."/>
            <person name="Brandt D."/>
            <person name="Cvirkaite-Krupovic V."/>
            <person name="Liu Y."/>
            <person name="Severinov K."/>
            <person name="Ishino S."/>
            <person name="Ishino Y."/>
            <person name="Prangishvili D."/>
            <person name="Kalinowski J."/>
            <person name="Krupovic M."/>
        </authorList>
    </citation>
    <scope>NUCLEOTIDE SEQUENCE</scope>
    <source>
        <strain evidence="6">BEU9</strain>
    </source>
</reference>
<evidence type="ECO:0000256" key="1">
    <source>
        <dbReference type="ARBA" id="ARBA00005417"/>
    </source>
</evidence>
<dbReference type="InterPro" id="IPR003593">
    <property type="entry name" value="AAA+_ATPase"/>
</dbReference>
<dbReference type="Pfam" id="PF00005">
    <property type="entry name" value="ABC_tran"/>
    <property type="match status" value="1"/>
</dbReference>
<name>A0A8F5BVX9_9CREN</name>
<dbReference type="RefSeq" id="WP_218260650.1">
    <property type="nucleotide sequence ID" value="NZ_CP077715.1"/>
</dbReference>
<evidence type="ECO:0000256" key="4">
    <source>
        <dbReference type="ARBA" id="ARBA00022840"/>
    </source>
</evidence>
<feature type="domain" description="ABC transporter" evidence="5">
    <location>
        <begin position="3"/>
        <end position="228"/>
    </location>
</feature>
<dbReference type="InterPro" id="IPR050763">
    <property type="entry name" value="ABC_transporter_ATP-binding"/>
</dbReference>
<dbReference type="PANTHER" id="PTHR42711">
    <property type="entry name" value="ABC TRANSPORTER ATP-BINDING PROTEIN"/>
    <property type="match status" value="1"/>
</dbReference>
<dbReference type="AlphaFoldDB" id="A0A8F5BVX9"/>
<comment type="similarity">
    <text evidence="1">Belongs to the ABC transporter superfamily.</text>
</comment>
<dbReference type="GO" id="GO:0016887">
    <property type="term" value="F:ATP hydrolysis activity"/>
    <property type="evidence" value="ECO:0007669"/>
    <property type="project" value="InterPro"/>
</dbReference>
<accession>A0A8F5BVX9</accession>
<organism evidence="6 7">
    <name type="scientific">Saccharolobus shibatae</name>
    <dbReference type="NCBI Taxonomy" id="2286"/>
    <lineage>
        <taxon>Archaea</taxon>
        <taxon>Thermoproteota</taxon>
        <taxon>Thermoprotei</taxon>
        <taxon>Sulfolobales</taxon>
        <taxon>Sulfolobaceae</taxon>
        <taxon>Saccharolobus</taxon>
    </lineage>
</organism>
<dbReference type="CDD" id="cd03230">
    <property type="entry name" value="ABC_DR_subfamily_A"/>
    <property type="match status" value="1"/>
</dbReference>
<keyword evidence="3" id="KW-0547">Nucleotide-binding</keyword>
<dbReference type="SMART" id="SM00382">
    <property type="entry name" value="AAA"/>
    <property type="match status" value="1"/>
</dbReference>
<evidence type="ECO:0000256" key="2">
    <source>
        <dbReference type="ARBA" id="ARBA00022448"/>
    </source>
</evidence>
<keyword evidence="2" id="KW-0813">Transport</keyword>
<gene>
    <name evidence="6" type="ORF">J5U21_02087</name>
</gene>
<dbReference type="EMBL" id="CP077715">
    <property type="protein sequence ID" value="QXJ32436.1"/>
    <property type="molecule type" value="Genomic_DNA"/>
</dbReference>
<dbReference type="GO" id="GO:0005524">
    <property type="term" value="F:ATP binding"/>
    <property type="evidence" value="ECO:0007669"/>
    <property type="project" value="UniProtKB-KW"/>
</dbReference>
<sequence length="285" mass="32051">MAIEVENLQKKFADREVLKGVSFTVRRGSITGFIGPNGAGKTTTIKILSGLLKKDKGVVKVFGEDPWDNPKVMEMISVIFTNLIHPQENTVGEYLRDLGNVYGKREIINYLIDEFKLTSQLNKKLYQLSSGLAQRVQLVAALIKEAELIIADEPTANLDPSFRMEFYEIVKRLNRKNDVTFFISSHILSELEKVITDVVFINDGRISYTGRMNQALSGVGEEEIYVMVNDSERALKVLGGILEGPYIKVKGKLREIVDKLDDSGIEIISIRRSSLDDAFKKFSNI</sequence>
<evidence type="ECO:0000256" key="3">
    <source>
        <dbReference type="ARBA" id="ARBA00022741"/>
    </source>
</evidence>
<evidence type="ECO:0000259" key="5">
    <source>
        <dbReference type="PROSITE" id="PS50893"/>
    </source>
</evidence>
<keyword evidence="4 6" id="KW-0067">ATP-binding</keyword>